<keyword evidence="3" id="KW-1185">Reference proteome</keyword>
<evidence type="ECO:0000313" key="4">
    <source>
        <dbReference type="Proteomes" id="UP000054826"/>
    </source>
</evidence>
<evidence type="ECO:0000313" key="3">
    <source>
        <dbReference type="Proteomes" id="UP000054805"/>
    </source>
</evidence>
<sequence length="197" mass="22282">MRGKLLSVVYCLTVKKDLPTYSRIFEVLHSKAEELGVQLDPAKFVCNFKRALIPAIQVLQSPLSQYPGARLFLPLLPSCASAAFLPVNLVLAGFEILNVKTSDPVEALFEYFQREWLPAIKIPLWNVHGVFLQLIIDEQGKTENVVRKMDDGYTWEKGSVKRSAAYRVQQRRVAALTARSTYQSIANHKKEAEFGEK</sequence>
<protein>
    <submittedName>
        <fullName evidence="1">Uncharacterized protein</fullName>
    </submittedName>
</protein>
<evidence type="ECO:0000313" key="1">
    <source>
        <dbReference type="EMBL" id="KRZ20562.1"/>
    </source>
</evidence>
<dbReference type="Proteomes" id="UP000054805">
    <property type="component" value="Unassembled WGS sequence"/>
</dbReference>
<proteinExistence type="predicted"/>
<dbReference type="EMBL" id="JYDS01000236">
    <property type="protein sequence ID" value="KRZ20562.1"/>
    <property type="molecule type" value="Genomic_DNA"/>
</dbReference>
<organism evidence="1 3">
    <name type="scientific">Trichinella pseudospiralis</name>
    <name type="common">Parasitic roundworm</name>
    <dbReference type="NCBI Taxonomy" id="6337"/>
    <lineage>
        <taxon>Eukaryota</taxon>
        <taxon>Metazoa</taxon>
        <taxon>Ecdysozoa</taxon>
        <taxon>Nematoda</taxon>
        <taxon>Enoplea</taxon>
        <taxon>Dorylaimia</taxon>
        <taxon>Trichinellida</taxon>
        <taxon>Trichinellidae</taxon>
        <taxon>Trichinella</taxon>
    </lineage>
</organism>
<reference evidence="3 4" key="1">
    <citation type="submission" date="2015-01" db="EMBL/GenBank/DDBJ databases">
        <title>Evolution of Trichinella species and genotypes.</title>
        <authorList>
            <person name="Korhonen P.K."/>
            <person name="Edoardo P."/>
            <person name="Giuseppe L.R."/>
            <person name="Gasser R.B."/>
        </authorList>
    </citation>
    <scope>NUCLEOTIDE SEQUENCE [LARGE SCALE GENOMIC DNA]</scope>
    <source>
        <strain evidence="2">ISS176</strain>
        <strain evidence="1">ISS588</strain>
    </source>
</reference>
<dbReference type="EMBL" id="JYDV01000014">
    <property type="protein sequence ID" value="KRZ42411.1"/>
    <property type="molecule type" value="Genomic_DNA"/>
</dbReference>
<accession>A0A0V1IDI0</accession>
<dbReference type="AlphaFoldDB" id="A0A0V1IDI0"/>
<gene>
    <name evidence="1" type="ORF">T4B_13921</name>
    <name evidence="2" type="ORF">T4C_12170</name>
</gene>
<name>A0A0V1IDI0_TRIPS</name>
<comment type="caution">
    <text evidence="1">The sequence shown here is derived from an EMBL/GenBank/DDBJ whole genome shotgun (WGS) entry which is preliminary data.</text>
</comment>
<evidence type="ECO:0000313" key="2">
    <source>
        <dbReference type="EMBL" id="KRZ42411.1"/>
    </source>
</evidence>
<dbReference type="Proteomes" id="UP000054826">
    <property type="component" value="Unassembled WGS sequence"/>
</dbReference>